<sequence>MYTVEDTPMAEFDLEGFNWGPCTTRSTARYESSAVYVNYKRDRTTSQPRRERTTTCEPKYISTIRIWRREGGGLEIDEMKDGVHHARTFSRVKHGSGEFILIHSAYLDASPWPRAKWNGLGRPVPDGARNVAASPPHCKHTTTGLYRYIAQYVDDFSTYLETTSPLQGRSPPHGIYYSREAHPFISQGDHVVRKTHQLDLSGRPNVAKRPAGKRPSRIIPVDSGLKRSVPDLKLSDEYTPFYLLRCYPGLPQTPPYERLYIRMTLGYRTIPFSGEVRAARMYPPFEHTLYTSFNSGLPRTSPTILSSSNQAPVRRFGALG</sequence>
<protein>
    <submittedName>
        <fullName evidence="1">Uncharacterized protein</fullName>
    </submittedName>
</protein>
<dbReference type="EMBL" id="QPFP01000180">
    <property type="protein sequence ID" value="TEB19658.1"/>
    <property type="molecule type" value="Genomic_DNA"/>
</dbReference>
<keyword evidence="2" id="KW-1185">Reference proteome</keyword>
<name>A0A4Y7SD35_COPMI</name>
<proteinExistence type="predicted"/>
<reference evidence="1 2" key="1">
    <citation type="journal article" date="2019" name="Nat. Ecol. Evol.">
        <title>Megaphylogeny resolves global patterns of mushroom evolution.</title>
        <authorList>
            <person name="Varga T."/>
            <person name="Krizsan K."/>
            <person name="Foldi C."/>
            <person name="Dima B."/>
            <person name="Sanchez-Garcia M."/>
            <person name="Sanchez-Ramirez S."/>
            <person name="Szollosi G.J."/>
            <person name="Szarkandi J.G."/>
            <person name="Papp V."/>
            <person name="Albert L."/>
            <person name="Andreopoulos W."/>
            <person name="Angelini C."/>
            <person name="Antonin V."/>
            <person name="Barry K.W."/>
            <person name="Bougher N.L."/>
            <person name="Buchanan P."/>
            <person name="Buyck B."/>
            <person name="Bense V."/>
            <person name="Catcheside P."/>
            <person name="Chovatia M."/>
            <person name="Cooper J."/>
            <person name="Damon W."/>
            <person name="Desjardin D."/>
            <person name="Finy P."/>
            <person name="Geml J."/>
            <person name="Haridas S."/>
            <person name="Hughes K."/>
            <person name="Justo A."/>
            <person name="Karasinski D."/>
            <person name="Kautmanova I."/>
            <person name="Kiss B."/>
            <person name="Kocsube S."/>
            <person name="Kotiranta H."/>
            <person name="LaButti K.M."/>
            <person name="Lechner B.E."/>
            <person name="Liimatainen K."/>
            <person name="Lipzen A."/>
            <person name="Lukacs Z."/>
            <person name="Mihaltcheva S."/>
            <person name="Morgado L.N."/>
            <person name="Niskanen T."/>
            <person name="Noordeloos M.E."/>
            <person name="Ohm R.A."/>
            <person name="Ortiz-Santana B."/>
            <person name="Ovrebo C."/>
            <person name="Racz N."/>
            <person name="Riley R."/>
            <person name="Savchenko A."/>
            <person name="Shiryaev A."/>
            <person name="Soop K."/>
            <person name="Spirin V."/>
            <person name="Szebenyi C."/>
            <person name="Tomsovsky M."/>
            <person name="Tulloss R.E."/>
            <person name="Uehling J."/>
            <person name="Grigoriev I.V."/>
            <person name="Vagvolgyi C."/>
            <person name="Papp T."/>
            <person name="Martin F.M."/>
            <person name="Miettinen O."/>
            <person name="Hibbett D.S."/>
            <person name="Nagy L.G."/>
        </authorList>
    </citation>
    <scope>NUCLEOTIDE SEQUENCE [LARGE SCALE GENOMIC DNA]</scope>
    <source>
        <strain evidence="1 2">FP101781</strain>
    </source>
</reference>
<gene>
    <name evidence="1" type="ORF">FA13DRAFT_1718584</name>
</gene>
<comment type="caution">
    <text evidence="1">The sequence shown here is derived from an EMBL/GenBank/DDBJ whole genome shotgun (WGS) entry which is preliminary data.</text>
</comment>
<dbReference type="Proteomes" id="UP000298030">
    <property type="component" value="Unassembled WGS sequence"/>
</dbReference>
<dbReference type="AlphaFoldDB" id="A0A4Y7SD35"/>
<evidence type="ECO:0000313" key="2">
    <source>
        <dbReference type="Proteomes" id="UP000298030"/>
    </source>
</evidence>
<accession>A0A4Y7SD35</accession>
<organism evidence="1 2">
    <name type="scientific">Coprinellus micaceus</name>
    <name type="common">Glistening ink-cap mushroom</name>
    <name type="synonym">Coprinus micaceus</name>
    <dbReference type="NCBI Taxonomy" id="71717"/>
    <lineage>
        <taxon>Eukaryota</taxon>
        <taxon>Fungi</taxon>
        <taxon>Dikarya</taxon>
        <taxon>Basidiomycota</taxon>
        <taxon>Agaricomycotina</taxon>
        <taxon>Agaricomycetes</taxon>
        <taxon>Agaricomycetidae</taxon>
        <taxon>Agaricales</taxon>
        <taxon>Agaricineae</taxon>
        <taxon>Psathyrellaceae</taxon>
        <taxon>Coprinellus</taxon>
    </lineage>
</organism>
<evidence type="ECO:0000313" key="1">
    <source>
        <dbReference type="EMBL" id="TEB19658.1"/>
    </source>
</evidence>